<dbReference type="Proteomes" id="UP000070133">
    <property type="component" value="Unassembled WGS sequence"/>
</dbReference>
<dbReference type="AlphaFoldDB" id="A0A139H5W8"/>
<sequence>MNNPTAHDIDHAINILAQKTSATACVQKQAICPTQEQMENAYKYPKNITSERDAASVFLDQPEKNLATSVIRHERYKSEQASIVQLALGVALVCAIGILLVNIMNGRWRTLKSMLLSIVVICIMLALGEQIAKIWEIGRSSMALPECDDRGL</sequence>
<organism evidence="2 3">
    <name type="scientific">Pseudocercospora eumusae</name>
    <dbReference type="NCBI Taxonomy" id="321146"/>
    <lineage>
        <taxon>Eukaryota</taxon>
        <taxon>Fungi</taxon>
        <taxon>Dikarya</taxon>
        <taxon>Ascomycota</taxon>
        <taxon>Pezizomycotina</taxon>
        <taxon>Dothideomycetes</taxon>
        <taxon>Dothideomycetidae</taxon>
        <taxon>Mycosphaerellales</taxon>
        <taxon>Mycosphaerellaceae</taxon>
        <taxon>Pseudocercospora</taxon>
    </lineage>
</organism>
<reference evidence="2 3" key="1">
    <citation type="submission" date="2015-07" db="EMBL/GenBank/DDBJ databases">
        <title>Comparative genomics of the Sigatoka disease complex on banana suggests a link between parallel evolutionary changes in Pseudocercospora fijiensis and Pseudocercospora eumusae and increased virulence on the banana host.</title>
        <authorList>
            <person name="Chang T.-C."/>
            <person name="Salvucci A."/>
            <person name="Crous P.W."/>
            <person name="Stergiopoulos I."/>
        </authorList>
    </citation>
    <scope>NUCLEOTIDE SEQUENCE [LARGE SCALE GENOMIC DNA]</scope>
    <source>
        <strain evidence="2 3">CBS 114824</strain>
    </source>
</reference>
<name>A0A139H5W8_9PEZI</name>
<keyword evidence="1" id="KW-0472">Membrane</keyword>
<proteinExistence type="predicted"/>
<keyword evidence="3" id="KW-1185">Reference proteome</keyword>
<evidence type="ECO:0000313" key="3">
    <source>
        <dbReference type="Proteomes" id="UP000070133"/>
    </source>
</evidence>
<accession>A0A139H5W8</accession>
<feature type="transmembrane region" description="Helical" evidence="1">
    <location>
        <begin position="113"/>
        <end position="132"/>
    </location>
</feature>
<keyword evidence="1" id="KW-1133">Transmembrane helix</keyword>
<dbReference type="EMBL" id="LFZN01000131">
    <property type="protein sequence ID" value="KXS97856.1"/>
    <property type="molecule type" value="Genomic_DNA"/>
</dbReference>
<gene>
    <name evidence="2" type="ORF">AC578_7646</name>
</gene>
<protein>
    <submittedName>
        <fullName evidence="2">Uncharacterized protein</fullName>
    </submittedName>
</protein>
<feature type="transmembrane region" description="Helical" evidence="1">
    <location>
        <begin position="81"/>
        <end position="101"/>
    </location>
</feature>
<evidence type="ECO:0000256" key="1">
    <source>
        <dbReference type="SAM" id="Phobius"/>
    </source>
</evidence>
<comment type="caution">
    <text evidence="2">The sequence shown here is derived from an EMBL/GenBank/DDBJ whole genome shotgun (WGS) entry which is preliminary data.</text>
</comment>
<evidence type="ECO:0000313" key="2">
    <source>
        <dbReference type="EMBL" id="KXS97856.1"/>
    </source>
</evidence>
<keyword evidence="1" id="KW-0812">Transmembrane</keyword>